<dbReference type="Proteomes" id="UP000593571">
    <property type="component" value="Unassembled WGS sequence"/>
</dbReference>
<gene>
    <name evidence="2" type="ORF">HJG63_011282</name>
</gene>
<evidence type="ECO:0000259" key="1">
    <source>
        <dbReference type="PROSITE" id="PS00028"/>
    </source>
</evidence>
<sequence length="146" mass="17304">MFMFGMVYIKFHLNIFMFTMIYIKLHLKLYVEEGLSQVSFEYLYVMLRMVYVVPFEYLHVHDGQSQVPFIKYKYKCLFISNGLRESSSRLKDFLPQASRGHSRKGLTQSPCFCCPDQFSLSPHYVEHQRPHSAHYLSCHSRSHSFG</sequence>
<protein>
    <recommendedName>
        <fullName evidence="1">C2H2-type domain-containing protein</fullName>
    </recommendedName>
</protein>
<evidence type="ECO:0000313" key="3">
    <source>
        <dbReference type="Proteomes" id="UP000593571"/>
    </source>
</evidence>
<feature type="domain" description="C2H2-type" evidence="1">
    <location>
        <begin position="111"/>
        <end position="131"/>
    </location>
</feature>
<accession>A0A7J8H0Q8</accession>
<evidence type="ECO:0000313" key="2">
    <source>
        <dbReference type="EMBL" id="KAF6465914.1"/>
    </source>
</evidence>
<dbReference type="AlphaFoldDB" id="A0A7J8H0Q8"/>
<dbReference type="PROSITE" id="PS00028">
    <property type="entry name" value="ZINC_FINGER_C2H2_1"/>
    <property type="match status" value="1"/>
</dbReference>
<reference evidence="2 3" key="1">
    <citation type="journal article" date="2020" name="Nature">
        <title>Six reference-quality genomes reveal evolution of bat adaptations.</title>
        <authorList>
            <person name="Jebb D."/>
            <person name="Huang Z."/>
            <person name="Pippel M."/>
            <person name="Hughes G.M."/>
            <person name="Lavrichenko K."/>
            <person name="Devanna P."/>
            <person name="Winkler S."/>
            <person name="Jermiin L.S."/>
            <person name="Skirmuntt E.C."/>
            <person name="Katzourakis A."/>
            <person name="Burkitt-Gray L."/>
            <person name="Ray D.A."/>
            <person name="Sullivan K.A.M."/>
            <person name="Roscito J.G."/>
            <person name="Kirilenko B.M."/>
            <person name="Davalos L.M."/>
            <person name="Corthals A.P."/>
            <person name="Power M.L."/>
            <person name="Jones G."/>
            <person name="Ransome R.D."/>
            <person name="Dechmann D.K.N."/>
            <person name="Locatelli A.G."/>
            <person name="Puechmaille S.J."/>
            <person name="Fedrigo O."/>
            <person name="Jarvis E.D."/>
            <person name="Hiller M."/>
            <person name="Vernes S.C."/>
            <person name="Myers E.W."/>
            <person name="Teeling E.C."/>
        </authorList>
    </citation>
    <scope>NUCLEOTIDE SEQUENCE [LARGE SCALE GENOMIC DNA]</scope>
    <source>
        <strain evidence="2">MRouAeg1</strain>
        <tissue evidence="2">Muscle</tissue>
    </source>
</reference>
<dbReference type="EMBL" id="JACASE010000005">
    <property type="protein sequence ID" value="KAF6465914.1"/>
    <property type="molecule type" value="Genomic_DNA"/>
</dbReference>
<keyword evidence="3" id="KW-1185">Reference proteome</keyword>
<dbReference type="InterPro" id="IPR013087">
    <property type="entry name" value="Znf_C2H2_type"/>
</dbReference>
<name>A0A7J8H0Q8_ROUAE</name>
<proteinExistence type="predicted"/>
<comment type="caution">
    <text evidence="2">The sequence shown here is derived from an EMBL/GenBank/DDBJ whole genome shotgun (WGS) entry which is preliminary data.</text>
</comment>
<organism evidence="2 3">
    <name type="scientific">Rousettus aegyptiacus</name>
    <name type="common">Egyptian fruit bat</name>
    <name type="synonym">Pteropus aegyptiacus</name>
    <dbReference type="NCBI Taxonomy" id="9407"/>
    <lineage>
        <taxon>Eukaryota</taxon>
        <taxon>Metazoa</taxon>
        <taxon>Chordata</taxon>
        <taxon>Craniata</taxon>
        <taxon>Vertebrata</taxon>
        <taxon>Euteleostomi</taxon>
        <taxon>Mammalia</taxon>
        <taxon>Eutheria</taxon>
        <taxon>Laurasiatheria</taxon>
        <taxon>Chiroptera</taxon>
        <taxon>Yinpterochiroptera</taxon>
        <taxon>Pteropodoidea</taxon>
        <taxon>Pteropodidae</taxon>
        <taxon>Rousettinae</taxon>
        <taxon>Rousettus</taxon>
    </lineage>
</organism>